<feature type="transmembrane region" description="Helical" evidence="2">
    <location>
        <begin position="71"/>
        <end position="93"/>
    </location>
</feature>
<keyword evidence="2" id="KW-0812">Transmembrane</keyword>
<keyword evidence="4" id="KW-1185">Reference proteome</keyword>
<feature type="compositionally biased region" description="Polar residues" evidence="1">
    <location>
        <begin position="1"/>
        <end position="16"/>
    </location>
</feature>
<sequence>MNQNDPGTNRDQQGQQPFDYEAHYRQQNRQYQSPPPYGAQYHQDPWQQPPIPPKPPVRPAYSAYDAPADNTKAFCIMSYISILWLVGLLADRYNPKVRFHVNQGIILTIFYVVLRFLLIFLNGFVNAIFVLPFSGAVIIPHLGSALNSMLTLAVWGIYLSFMIIGIMHAVHDREEPLPIIGTLFQIVR</sequence>
<dbReference type="EMBL" id="JAPOHA010000009">
    <property type="protein sequence ID" value="MCY1714557.1"/>
    <property type="molecule type" value="Genomic_DNA"/>
</dbReference>
<evidence type="ECO:0000313" key="4">
    <source>
        <dbReference type="Proteomes" id="UP001082703"/>
    </source>
</evidence>
<organism evidence="3 4">
    <name type="scientific">Caproiciproducens galactitolivorans</name>
    <dbReference type="NCBI Taxonomy" id="642589"/>
    <lineage>
        <taxon>Bacteria</taxon>
        <taxon>Bacillati</taxon>
        <taxon>Bacillota</taxon>
        <taxon>Clostridia</taxon>
        <taxon>Eubacteriales</taxon>
        <taxon>Acutalibacteraceae</taxon>
        <taxon>Caproiciproducens</taxon>
    </lineage>
</organism>
<keyword evidence="2" id="KW-0472">Membrane</keyword>
<feature type="transmembrane region" description="Helical" evidence="2">
    <location>
        <begin position="149"/>
        <end position="170"/>
    </location>
</feature>
<evidence type="ECO:0000256" key="2">
    <source>
        <dbReference type="SAM" id="Phobius"/>
    </source>
</evidence>
<gene>
    <name evidence="3" type="ORF">OUY18_09860</name>
</gene>
<feature type="transmembrane region" description="Helical" evidence="2">
    <location>
        <begin position="105"/>
        <end position="129"/>
    </location>
</feature>
<accession>A0ABT4BUI3</accession>
<evidence type="ECO:0000256" key="1">
    <source>
        <dbReference type="SAM" id="MobiDB-lite"/>
    </source>
</evidence>
<dbReference type="Proteomes" id="UP001082703">
    <property type="component" value="Unassembled WGS sequence"/>
</dbReference>
<evidence type="ECO:0008006" key="5">
    <source>
        <dbReference type="Google" id="ProtNLM"/>
    </source>
</evidence>
<feature type="region of interest" description="Disordered" evidence="1">
    <location>
        <begin position="1"/>
        <end position="52"/>
    </location>
</feature>
<proteinExistence type="predicted"/>
<name>A0ABT4BUI3_9FIRM</name>
<evidence type="ECO:0000313" key="3">
    <source>
        <dbReference type="EMBL" id="MCY1714557.1"/>
    </source>
</evidence>
<reference evidence="3 4" key="1">
    <citation type="submission" date="2022-11" db="EMBL/GenBank/DDBJ databases">
        <authorList>
            <person name="Caiyu Z."/>
        </authorList>
    </citation>
    <scope>NUCLEOTIDE SEQUENCE [LARGE SCALE GENOMIC DNA]</scope>
    <source>
        <strain evidence="3 4">YR-4</strain>
    </source>
</reference>
<comment type="caution">
    <text evidence="3">The sequence shown here is derived from an EMBL/GenBank/DDBJ whole genome shotgun (WGS) entry which is preliminary data.</text>
</comment>
<dbReference type="RefSeq" id="WP_268058612.1">
    <property type="nucleotide sequence ID" value="NZ_JAPOHA010000009.1"/>
</dbReference>
<protein>
    <recommendedName>
        <fullName evidence="5">Chloroplast import component protein (Tic20)</fullName>
    </recommendedName>
</protein>
<keyword evidence="2" id="KW-1133">Transmembrane helix</keyword>